<feature type="chain" id="PRO_5040961004" evidence="1">
    <location>
        <begin position="26"/>
        <end position="592"/>
    </location>
</feature>
<gene>
    <name evidence="3" type="ORF">NVS88_20970</name>
</gene>
<evidence type="ECO:0000259" key="2">
    <source>
        <dbReference type="Pfam" id="PF00905"/>
    </source>
</evidence>
<dbReference type="Pfam" id="PF00905">
    <property type="entry name" value="Transpeptidase"/>
    <property type="match status" value="1"/>
</dbReference>
<organism evidence="3 4">
    <name type="scientific">Speluncibacter jeojiensis</name>
    <dbReference type="NCBI Taxonomy" id="2710754"/>
    <lineage>
        <taxon>Bacteria</taxon>
        <taxon>Bacillati</taxon>
        <taxon>Actinomycetota</taxon>
        <taxon>Actinomycetes</taxon>
        <taxon>Mycobacteriales</taxon>
        <taxon>Speluncibacteraceae</taxon>
        <taxon>Speluncibacter</taxon>
    </lineage>
</organism>
<dbReference type="InterPro" id="IPR050515">
    <property type="entry name" value="Beta-lactam/transpept"/>
</dbReference>
<dbReference type="PANTHER" id="PTHR30627">
    <property type="entry name" value="PEPTIDOGLYCAN D,D-TRANSPEPTIDASE"/>
    <property type="match status" value="1"/>
</dbReference>
<dbReference type="PROSITE" id="PS51257">
    <property type="entry name" value="PROKAR_LIPOPROTEIN"/>
    <property type="match status" value="1"/>
</dbReference>
<dbReference type="PANTHER" id="PTHR30627:SF24">
    <property type="entry name" value="PENICILLIN-BINDING PROTEIN 4B"/>
    <property type="match status" value="1"/>
</dbReference>
<dbReference type="Proteomes" id="UP001152755">
    <property type="component" value="Unassembled WGS sequence"/>
</dbReference>
<dbReference type="InterPro" id="IPR001460">
    <property type="entry name" value="PCN-bd_Tpept"/>
</dbReference>
<dbReference type="GO" id="GO:0071555">
    <property type="term" value="P:cell wall organization"/>
    <property type="evidence" value="ECO:0007669"/>
    <property type="project" value="TreeGrafter"/>
</dbReference>
<dbReference type="GO" id="GO:0071972">
    <property type="term" value="F:peptidoglycan L,D-transpeptidase activity"/>
    <property type="evidence" value="ECO:0007669"/>
    <property type="project" value="TreeGrafter"/>
</dbReference>
<name>A0A9X4RJC3_9ACTN</name>
<protein>
    <submittedName>
        <fullName evidence="3">Penicillin-binding transpeptidase domain-containing protein</fullName>
    </submittedName>
</protein>
<keyword evidence="1" id="KW-0732">Signal</keyword>
<dbReference type="SUPFAM" id="SSF56601">
    <property type="entry name" value="beta-lactamase/transpeptidase-like"/>
    <property type="match status" value="1"/>
</dbReference>
<keyword evidence="4" id="KW-1185">Reference proteome</keyword>
<evidence type="ECO:0000256" key="1">
    <source>
        <dbReference type="SAM" id="SignalP"/>
    </source>
</evidence>
<dbReference type="InterPro" id="IPR012338">
    <property type="entry name" value="Beta-lactam/transpept-like"/>
</dbReference>
<accession>A0A9X4RJC3</accession>
<feature type="domain" description="Penicillin-binding protein transpeptidase" evidence="2">
    <location>
        <begin position="315"/>
        <end position="572"/>
    </location>
</feature>
<dbReference type="EMBL" id="JANRHA010000021">
    <property type="protein sequence ID" value="MDG3017031.1"/>
    <property type="molecule type" value="Genomic_DNA"/>
</dbReference>
<dbReference type="GO" id="GO:0008658">
    <property type="term" value="F:penicillin binding"/>
    <property type="evidence" value="ECO:0007669"/>
    <property type="project" value="InterPro"/>
</dbReference>
<reference evidence="3" key="1">
    <citation type="submission" date="2022-08" db="EMBL/GenBank/DDBJ databases">
        <title>Genome analysis of Corynebacteriales strain.</title>
        <authorList>
            <person name="Lee S.D."/>
        </authorList>
    </citation>
    <scope>NUCLEOTIDE SEQUENCE</scope>
    <source>
        <strain evidence="3">D3-21</strain>
    </source>
</reference>
<evidence type="ECO:0000313" key="3">
    <source>
        <dbReference type="EMBL" id="MDG3017031.1"/>
    </source>
</evidence>
<proteinExistence type="predicted"/>
<feature type="signal peptide" evidence="1">
    <location>
        <begin position="1"/>
        <end position="25"/>
    </location>
</feature>
<dbReference type="AlphaFoldDB" id="A0A9X4RJC3"/>
<sequence>MIRSHTHGRRVVPLAVLTALVAASAACGDGTSPDQRALDSFVAAVHSRDSGAAAAQTGDPRAATAGLRASLDGMGDAVPTMTVGDADSAGTRPTTTVWRIRDGVDATTTGTVTVTGGHVQWSPQVLDTRLQPGGRLLYSDDLDYTAPVVDRGGRPVMSWQTVTLVNLAPTAPASSADAVADAVHAAAPSITAADIRQAMAAAPGHDYTVVTLRADDVDPIRSRLAAIPGVTLPEQGRLLTASRQLRSPAFGALPDIWQNMLRANAGWSVSVDNPQGAAAVASGPGKLVDPLHTTLDGALQQAAQRAVDTQTRPAVVVALSPSTGGVLAVAQNRPADEQGPVALTGLYPPGSTFKTVTTSAALDAGVATADDRLPCPGVATVEGRTIPNEDEFDLGTVPLHTAFAQSCNTTQAMLAVKLAPRALTDTAAALGLGVDFVTPGLTTVTGKVPVTSGGAERVEAAIGQGAVLASPFGMAVAEASLANGGTMIRPSLLAGQAAKADRNPEPLPQSTVSALRAMMRETVASGTARSLRDIDGLGGKTGTAEVSGKPAHGWFVGIDGDVAFAAFIDGADSSGPAVQMAGTFLRGADETA</sequence>
<evidence type="ECO:0000313" key="4">
    <source>
        <dbReference type="Proteomes" id="UP001152755"/>
    </source>
</evidence>
<dbReference type="Gene3D" id="3.40.710.10">
    <property type="entry name" value="DD-peptidase/beta-lactamase superfamily"/>
    <property type="match status" value="1"/>
</dbReference>
<comment type="caution">
    <text evidence="3">The sequence shown here is derived from an EMBL/GenBank/DDBJ whole genome shotgun (WGS) entry which is preliminary data.</text>
</comment>
<dbReference type="RefSeq" id="WP_332520790.1">
    <property type="nucleotide sequence ID" value="NZ_JANRHA010000021.1"/>
</dbReference>
<dbReference type="GO" id="GO:0005886">
    <property type="term" value="C:plasma membrane"/>
    <property type="evidence" value="ECO:0007669"/>
    <property type="project" value="TreeGrafter"/>
</dbReference>